<dbReference type="PANTHER" id="PTHR47424:SF9">
    <property type="entry name" value="TAH-2"/>
    <property type="match status" value="1"/>
</dbReference>
<dbReference type="GO" id="GO:0008270">
    <property type="term" value="F:zinc ion binding"/>
    <property type="evidence" value="ECO:0007669"/>
    <property type="project" value="InterPro"/>
</dbReference>
<dbReference type="PANTHER" id="PTHR47424">
    <property type="entry name" value="REGULATORY PROTEIN GAL4"/>
    <property type="match status" value="1"/>
</dbReference>
<dbReference type="GO" id="GO:0000435">
    <property type="term" value="P:positive regulation of transcription from RNA polymerase II promoter by galactose"/>
    <property type="evidence" value="ECO:0007669"/>
    <property type="project" value="TreeGrafter"/>
</dbReference>
<keyword evidence="3" id="KW-0804">Transcription</keyword>
<dbReference type="SMART" id="SM00066">
    <property type="entry name" value="GAL4"/>
    <property type="match status" value="1"/>
</dbReference>
<evidence type="ECO:0000256" key="2">
    <source>
        <dbReference type="ARBA" id="ARBA00023015"/>
    </source>
</evidence>
<evidence type="ECO:0000313" key="8">
    <source>
        <dbReference type="Proteomes" id="UP000294847"/>
    </source>
</evidence>
<dbReference type="Proteomes" id="UP000294847">
    <property type="component" value="Chromosome 2"/>
</dbReference>
<dbReference type="SUPFAM" id="SSF57701">
    <property type="entry name" value="Zn2/Cys6 DNA-binding domain"/>
    <property type="match status" value="1"/>
</dbReference>
<dbReference type="PROSITE" id="PS50048">
    <property type="entry name" value="ZN2_CY6_FUNGAL_2"/>
    <property type="match status" value="1"/>
</dbReference>
<feature type="compositionally biased region" description="Low complexity" evidence="5">
    <location>
        <begin position="72"/>
        <end position="105"/>
    </location>
</feature>
<reference evidence="7 8" key="1">
    <citation type="journal article" date="2019" name="Mol. Biol. Evol.">
        <title>Blast fungal genomes show frequent chromosomal changes, gene gains and losses, and effector gene turnover.</title>
        <authorList>
            <person name="Gomez Luciano L.B."/>
            <person name="Jason Tsai I."/>
            <person name="Chuma I."/>
            <person name="Tosa Y."/>
            <person name="Chen Y.H."/>
            <person name="Li J.Y."/>
            <person name="Li M.Y."/>
            <person name="Jade Lu M.Y."/>
            <person name="Nakayashiki H."/>
            <person name="Li W.H."/>
        </authorList>
    </citation>
    <scope>NUCLEOTIDE SEQUENCE [LARGE SCALE GENOMIC DNA]</scope>
    <source>
        <strain evidence="7">MZ5-1-6</strain>
    </source>
</reference>
<dbReference type="Pfam" id="PF00172">
    <property type="entry name" value="Zn_clus"/>
    <property type="match status" value="1"/>
</dbReference>
<feature type="compositionally biased region" description="Polar residues" evidence="5">
    <location>
        <begin position="106"/>
        <end position="115"/>
    </location>
</feature>
<keyword evidence="4" id="KW-0539">Nucleus</keyword>
<protein>
    <recommendedName>
        <fullName evidence="6">Zn(2)-C6 fungal-type domain-containing protein</fullName>
    </recommendedName>
</protein>
<dbReference type="GO" id="GO:0005634">
    <property type="term" value="C:nucleus"/>
    <property type="evidence" value="ECO:0007669"/>
    <property type="project" value="TreeGrafter"/>
</dbReference>
<name>A0A4P7N058_PYROR</name>
<dbReference type="PROSITE" id="PS00463">
    <property type="entry name" value="ZN2_CY6_FUNGAL_1"/>
    <property type="match status" value="1"/>
</dbReference>
<dbReference type="EMBL" id="CP034205">
    <property type="protein sequence ID" value="QBZ55677.1"/>
    <property type="molecule type" value="Genomic_DNA"/>
</dbReference>
<organism evidence="7 8">
    <name type="scientific">Pyricularia oryzae</name>
    <name type="common">Rice blast fungus</name>
    <name type="synonym">Magnaporthe oryzae</name>
    <dbReference type="NCBI Taxonomy" id="318829"/>
    <lineage>
        <taxon>Eukaryota</taxon>
        <taxon>Fungi</taxon>
        <taxon>Dikarya</taxon>
        <taxon>Ascomycota</taxon>
        <taxon>Pezizomycotina</taxon>
        <taxon>Sordariomycetes</taxon>
        <taxon>Sordariomycetidae</taxon>
        <taxon>Magnaporthales</taxon>
        <taxon>Pyriculariaceae</taxon>
        <taxon>Pyricularia</taxon>
    </lineage>
</organism>
<dbReference type="InterPro" id="IPR036864">
    <property type="entry name" value="Zn2-C6_fun-type_DNA-bd_sf"/>
</dbReference>
<evidence type="ECO:0000313" key="7">
    <source>
        <dbReference type="EMBL" id="QBZ55677.1"/>
    </source>
</evidence>
<feature type="compositionally biased region" description="Polar residues" evidence="5">
    <location>
        <begin position="133"/>
        <end position="143"/>
    </location>
</feature>
<dbReference type="CDD" id="cd00067">
    <property type="entry name" value="GAL4"/>
    <property type="match status" value="1"/>
</dbReference>
<dbReference type="InterPro" id="IPR007219">
    <property type="entry name" value="XnlR_reg_dom"/>
</dbReference>
<dbReference type="CDD" id="cd12148">
    <property type="entry name" value="fungal_TF_MHR"/>
    <property type="match status" value="1"/>
</dbReference>
<sequence>MTRPRVPDDKRLRIAQACGFCKTRKQKCDGKVPCSLCIRKKNADNCVYNPAHRRNAGIASKRQRVEEDASLTTPVSPTTKSESPKSPCLDADTPVSTTTIPTPSSAHNGFGSNFGYSPEAYVVSTPNKDPIQSRPSSNTSQQVDWGAPVDESWSNQLLEGVNSWRDVRIPSHLYATERMLGLPLPEGDTTNLLGCSSHLAYLDALRNVLEVTGMPNPLHRPFDARFRLMELPPTFKQPSVTLPVPLPPERQLYHLVEAFLVNTQGLIQVFDEEATLNLTALKIISDGNQDAKGRVLLYLAVAIGIVIAGPTTESYGLELDAEAYFQSVETLVGTLTKDLWAVRVLLLKAMYSLAVVRRNEGYEHLGRAGLLAQQLGMHREEQILMRYDEIMKNGRPWSFDVNIGRLRRNVWRSLLLLDRFVAAQLGRPPVVADVFAFPAPPEDADGDITSLGPSIRGVEMLSTILLGIYNKSETLAVEAAEIAGQDIDWPYMNDKSAILFPSSQSPPTTPAELQRCAIHNLHHRLLQLHSVILLGRPFMLFDAHIKGYDTHPLSGEGEKFPRDAIEASYKSIAMVWSAMEEGFLSRRNPFIVYCMNSAILIVLSQEISSKTWKRSADPILRGDGQVTAMQKSIAVLEYMSEREPQSKHMLGIFRYLCSKCKNPQLASLAHGHALPPTPEVLDSPVESVGSLPCRTQYVSPSNHDQGTSVFSEGIKAGLECSLQISGSLTG</sequence>
<keyword evidence="2" id="KW-0805">Transcription regulation</keyword>
<dbReference type="AlphaFoldDB" id="A0A4P7N058"/>
<feature type="region of interest" description="Disordered" evidence="5">
    <location>
        <begin position="57"/>
        <end position="145"/>
    </location>
</feature>
<evidence type="ECO:0000256" key="1">
    <source>
        <dbReference type="ARBA" id="ARBA00022723"/>
    </source>
</evidence>
<dbReference type="SMART" id="SM00906">
    <property type="entry name" value="Fungal_trans"/>
    <property type="match status" value="1"/>
</dbReference>
<proteinExistence type="predicted"/>
<dbReference type="Gene3D" id="4.10.240.10">
    <property type="entry name" value="Zn(2)-C6 fungal-type DNA-binding domain"/>
    <property type="match status" value="1"/>
</dbReference>
<dbReference type="GO" id="GO:0000981">
    <property type="term" value="F:DNA-binding transcription factor activity, RNA polymerase II-specific"/>
    <property type="evidence" value="ECO:0007669"/>
    <property type="project" value="InterPro"/>
</dbReference>
<dbReference type="Pfam" id="PF04082">
    <property type="entry name" value="Fungal_trans"/>
    <property type="match status" value="1"/>
</dbReference>
<accession>A0A4P7N058</accession>
<dbReference type="InterPro" id="IPR051127">
    <property type="entry name" value="Fungal_SecMet_Regulators"/>
</dbReference>
<feature type="domain" description="Zn(2)-C6 fungal-type" evidence="6">
    <location>
        <begin position="17"/>
        <end position="48"/>
    </location>
</feature>
<dbReference type="GO" id="GO:0000978">
    <property type="term" value="F:RNA polymerase II cis-regulatory region sequence-specific DNA binding"/>
    <property type="evidence" value="ECO:0007669"/>
    <property type="project" value="TreeGrafter"/>
</dbReference>
<dbReference type="GO" id="GO:0006351">
    <property type="term" value="P:DNA-templated transcription"/>
    <property type="evidence" value="ECO:0007669"/>
    <property type="project" value="InterPro"/>
</dbReference>
<keyword evidence="1" id="KW-0479">Metal-binding</keyword>
<evidence type="ECO:0000259" key="6">
    <source>
        <dbReference type="PROSITE" id="PS50048"/>
    </source>
</evidence>
<dbReference type="InterPro" id="IPR001138">
    <property type="entry name" value="Zn2Cys6_DnaBD"/>
</dbReference>
<gene>
    <name evidence="7" type="ORF">PoMZ_00579</name>
</gene>
<evidence type="ECO:0000256" key="5">
    <source>
        <dbReference type="SAM" id="MobiDB-lite"/>
    </source>
</evidence>
<evidence type="ECO:0000256" key="3">
    <source>
        <dbReference type="ARBA" id="ARBA00023163"/>
    </source>
</evidence>
<evidence type="ECO:0000256" key="4">
    <source>
        <dbReference type="ARBA" id="ARBA00023242"/>
    </source>
</evidence>